<evidence type="ECO:0000313" key="2">
    <source>
        <dbReference type="Proteomes" id="UP000244080"/>
    </source>
</evidence>
<reference evidence="1 2" key="1">
    <citation type="submission" date="2017-11" db="EMBL/GenBank/DDBJ databases">
        <title>Population delineation of vibrios coincides with oyster pathogenicity.</title>
        <authorList>
            <person name="Bruto M."/>
            <person name="Labreuche Y."/>
            <person name="James A."/>
            <person name="Piel D."/>
            <person name="Chenivesse S."/>
            <person name="Petton B."/>
            <person name="Polz M.F."/>
            <person name="Le Roux F."/>
        </authorList>
    </citation>
    <scope>NUCLEOTIDE SEQUENCE [LARGE SCALE GENOMIC DNA]</scope>
    <source>
        <strain evidence="1 2">1F_55</strain>
    </source>
</reference>
<dbReference type="NCBIfam" id="NF040519">
    <property type="entry name" value="Sbal_3080_fam"/>
    <property type="match status" value="1"/>
</dbReference>
<proteinExistence type="predicted"/>
<sequence length="159" mass="17722">MKKYLLLSLSVLILAGCGAPRYTGSAIPEPTTEVDVVIVKDAETREGFLNTMETWLQDNDYTYTVVPDKSKHDLDKLTLEYEGHWGWDLALFLKQAEINAYQNGQRVGEVEFKVPYTANPNKFGDASKRIGFMMDTVFGKKTAEEATKAANSSDSKATN</sequence>
<dbReference type="Proteomes" id="UP000244080">
    <property type="component" value="Unassembled WGS sequence"/>
</dbReference>
<dbReference type="AlphaFoldDB" id="A0A0P6YQV8"/>
<comment type="caution">
    <text evidence="1">The sequence shown here is derived from an EMBL/GenBank/DDBJ whole genome shotgun (WGS) entry which is preliminary data.</text>
</comment>
<accession>A0A0P6YQV8</accession>
<evidence type="ECO:0000313" key="1">
    <source>
        <dbReference type="EMBL" id="PTP11548.1"/>
    </source>
</evidence>
<protein>
    <submittedName>
        <fullName evidence="1">Uncharacterized protein</fullName>
    </submittedName>
</protein>
<gene>
    <name evidence="1" type="ORF">CWO36_24505</name>
</gene>
<dbReference type="EMBL" id="PIGA01000073">
    <property type="protein sequence ID" value="PTP11548.1"/>
    <property type="molecule type" value="Genomic_DNA"/>
</dbReference>
<dbReference type="RefSeq" id="WP_017086772.1">
    <property type="nucleotide sequence ID" value="NZ_CAWMQV010000002.1"/>
</dbReference>
<name>A0A0P6YQV8_VIBSP</name>
<organism evidence="1 2">
    <name type="scientific">Vibrio splendidus</name>
    <dbReference type="NCBI Taxonomy" id="29497"/>
    <lineage>
        <taxon>Bacteria</taxon>
        <taxon>Pseudomonadati</taxon>
        <taxon>Pseudomonadota</taxon>
        <taxon>Gammaproteobacteria</taxon>
        <taxon>Vibrionales</taxon>
        <taxon>Vibrionaceae</taxon>
        <taxon>Vibrio</taxon>
    </lineage>
</organism>
<dbReference type="PROSITE" id="PS51257">
    <property type="entry name" value="PROKAR_LIPOPROTEIN"/>
    <property type="match status" value="1"/>
</dbReference>